<dbReference type="RefSeq" id="WP_103426214.1">
    <property type="nucleotide sequence ID" value="NZ_CP026309.1"/>
</dbReference>
<sequence length="437" mass="49039">MTEANDVVLIVLDSARKDVYDRVAKTREVADIRFQQARSASCWSVPSHASMFTGRLPSEHGVHAYNKNMDLSAFTTICDRWEGKTVGISSNVYASSAYGFDRIFDDFVDVPRYQPFPDGIDATSVFRNSTADGMGLYLEFIRESIKSDHPLKSMVNGASVQLKKSLMDTRFPEPIDHGTSSSLRMIKRYLQSSDEPVFGFLNLMETHVPYSYFRGLNSAFVDDVSWSSRGLDRWELSSGSCDPEDEKLYRQYHEATIDYTTRKIRELAEVLEDTVFIITADHGENMGYEEEDNLWGHTSSLSEGVCHVPLDVLNGPASVGTEPTLVSHLDLGDLVCSLRRGSVPEIGRDVVGAETLGMAAGSDPPEEMIHWDRPLRAAWRGDEKVVWTLDEDHRCDWGAELFSDSIHDAYKRARQGPPQEVEVDAAVEARLKELGYK</sequence>
<dbReference type="SUPFAM" id="SSF53649">
    <property type="entry name" value="Alkaline phosphatase-like"/>
    <property type="match status" value="1"/>
</dbReference>
<dbReference type="InterPro" id="IPR017850">
    <property type="entry name" value="Alkaline_phosphatase_core_sf"/>
</dbReference>
<name>A0A2I8VKV6_9EURY</name>
<dbReference type="InterPro" id="IPR000917">
    <property type="entry name" value="Sulfatase_N"/>
</dbReference>
<dbReference type="KEGG" id="srub:C2R22_13475"/>
<keyword evidence="4" id="KW-1185">Reference proteome</keyword>
<reference evidence="3 4" key="1">
    <citation type="submission" date="2018-01" db="EMBL/GenBank/DDBJ databases">
        <title>Complete genome sequence of Salinigranum rubrum GX10T, an extremely halophilic archaeon isolated from a marine solar saltern.</title>
        <authorList>
            <person name="Han S."/>
        </authorList>
    </citation>
    <scope>NUCLEOTIDE SEQUENCE [LARGE SCALE GENOMIC DNA]</scope>
    <source>
        <strain evidence="3 4">GX10</strain>
    </source>
</reference>
<dbReference type="Pfam" id="PF00884">
    <property type="entry name" value="Sulfatase"/>
    <property type="match status" value="1"/>
</dbReference>
<dbReference type="PANTHER" id="PTHR42693">
    <property type="entry name" value="ARYLSULFATASE FAMILY MEMBER"/>
    <property type="match status" value="1"/>
</dbReference>
<dbReference type="AlphaFoldDB" id="A0A2I8VKV6"/>
<protein>
    <recommendedName>
        <fullName evidence="2">Sulfatase N-terminal domain-containing protein</fullName>
    </recommendedName>
</protein>
<dbReference type="Gene3D" id="3.40.720.10">
    <property type="entry name" value="Alkaline Phosphatase, subunit A"/>
    <property type="match status" value="1"/>
</dbReference>
<organism evidence="3 4">
    <name type="scientific">Salinigranum rubrum</name>
    <dbReference type="NCBI Taxonomy" id="755307"/>
    <lineage>
        <taxon>Archaea</taxon>
        <taxon>Methanobacteriati</taxon>
        <taxon>Methanobacteriota</taxon>
        <taxon>Stenosarchaea group</taxon>
        <taxon>Halobacteria</taxon>
        <taxon>Halobacteriales</taxon>
        <taxon>Haloferacaceae</taxon>
        <taxon>Salinigranum</taxon>
    </lineage>
</organism>
<evidence type="ECO:0000313" key="4">
    <source>
        <dbReference type="Proteomes" id="UP000236584"/>
    </source>
</evidence>
<dbReference type="PANTHER" id="PTHR42693:SF33">
    <property type="entry name" value="ARYLSULFATASE"/>
    <property type="match status" value="1"/>
</dbReference>
<accession>A0A2I8VKV6</accession>
<dbReference type="OrthoDB" id="3164at2157"/>
<evidence type="ECO:0000256" key="1">
    <source>
        <dbReference type="ARBA" id="ARBA00008779"/>
    </source>
</evidence>
<evidence type="ECO:0000313" key="3">
    <source>
        <dbReference type="EMBL" id="AUV82525.1"/>
    </source>
</evidence>
<comment type="similarity">
    <text evidence="1">Belongs to the sulfatase family.</text>
</comment>
<feature type="domain" description="Sulfatase N-terminal" evidence="2">
    <location>
        <begin position="6"/>
        <end position="331"/>
    </location>
</feature>
<dbReference type="GeneID" id="35593120"/>
<evidence type="ECO:0000259" key="2">
    <source>
        <dbReference type="Pfam" id="PF00884"/>
    </source>
</evidence>
<dbReference type="InterPro" id="IPR050738">
    <property type="entry name" value="Sulfatase"/>
</dbReference>
<proteinExistence type="inferred from homology"/>
<dbReference type="EMBL" id="CP026309">
    <property type="protein sequence ID" value="AUV82525.1"/>
    <property type="molecule type" value="Genomic_DNA"/>
</dbReference>
<gene>
    <name evidence="3" type="ORF">C2R22_13475</name>
</gene>
<dbReference type="Proteomes" id="UP000236584">
    <property type="component" value="Chromosome"/>
</dbReference>
<dbReference type="GO" id="GO:0004065">
    <property type="term" value="F:arylsulfatase activity"/>
    <property type="evidence" value="ECO:0007669"/>
    <property type="project" value="TreeGrafter"/>
</dbReference>